<feature type="signal peptide" evidence="2">
    <location>
        <begin position="1"/>
        <end position="24"/>
    </location>
</feature>
<evidence type="ECO:0000256" key="2">
    <source>
        <dbReference type="SAM" id="SignalP"/>
    </source>
</evidence>
<comment type="caution">
    <text evidence="3">The sequence shown here is derived from an EMBL/GenBank/DDBJ whole genome shotgun (WGS) entry which is preliminary data.</text>
</comment>
<keyword evidence="1" id="KW-0472">Membrane</keyword>
<dbReference type="OrthoDB" id="5997489at2"/>
<organism evidence="3 4">
    <name type="scientific">Stenotrophomonas geniculata N1</name>
    <dbReference type="NCBI Taxonomy" id="1167641"/>
    <lineage>
        <taxon>Bacteria</taxon>
        <taxon>Pseudomonadati</taxon>
        <taxon>Pseudomonadota</taxon>
        <taxon>Gammaproteobacteria</taxon>
        <taxon>Lysobacterales</taxon>
        <taxon>Lysobacteraceae</taxon>
        <taxon>Stenotrophomonas</taxon>
    </lineage>
</organism>
<sequence>MFRCLRVPATALLLSALVVPTVHAGTAPQLNSGQTSVLVTSLIVLSIPLATSMGLAELSKAPFKASERNGKVAARTPAVPLPPMEVKQVATTPAGDRQVHLQVPGKADQTATLQWPAAAGDDPVAGFVVGQQVRFDPTDAGAGWTVKSAQGQALAYVPTAYAAGDVMSEVL</sequence>
<protein>
    <submittedName>
        <fullName evidence="3">Membrane protein</fullName>
    </submittedName>
</protein>
<feature type="transmembrane region" description="Helical" evidence="1">
    <location>
        <begin position="34"/>
        <end position="56"/>
    </location>
</feature>
<evidence type="ECO:0000313" key="4">
    <source>
        <dbReference type="Proteomes" id="UP000036890"/>
    </source>
</evidence>
<feature type="chain" id="PRO_5005579674" evidence="2">
    <location>
        <begin position="25"/>
        <end position="171"/>
    </location>
</feature>
<dbReference type="EMBL" id="AJLO02000020">
    <property type="protein sequence ID" value="KOE99452.1"/>
    <property type="molecule type" value="Genomic_DNA"/>
</dbReference>
<proteinExistence type="predicted"/>
<reference evidence="3 4" key="1">
    <citation type="journal article" date="2012" name="J. Bacteriol.">
        <title>Genome sequence of a novel nicotine-degrading strain, Pseudomonas geniculata N1.</title>
        <authorList>
            <person name="Tang H."/>
            <person name="Yu H."/>
            <person name="Tai C."/>
            <person name="Huang K."/>
            <person name="Liu Y."/>
            <person name="Wang L."/>
            <person name="Yao Y."/>
            <person name="Wu G."/>
            <person name="Xu P."/>
        </authorList>
    </citation>
    <scope>NUCLEOTIDE SEQUENCE [LARGE SCALE GENOMIC DNA]</scope>
    <source>
        <strain evidence="3 4">N1</strain>
    </source>
</reference>
<dbReference type="AlphaFoldDB" id="A0A0L8AAP7"/>
<gene>
    <name evidence="3" type="ORF">W7K_09575</name>
</gene>
<name>A0A0L8AAP7_9GAMM</name>
<accession>A0A0L8AAP7</accession>
<keyword evidence="2" id="KW-0732">Signal</keyword>
<dbReference type="RefSeq" id="WP_010484197.1">
    <property type="nucleotide sequence ID" value="NZ_AJLO02000020.1"/>
</dbReference>
<keyword evidence="1" id="KW-0812">Transmembrane</keyword>
<evidence type="ECO:0000313" key="3">
    <source>
        <dbReference type="EMBL" id="KOE99452.1"/>
    </source>
</evidence>
<dbReference type="Proteomes" id="UP000036890">
    <property type="component" value="Unassembled WGS sequence"/>
</dbReference>
<keyword evidence="1" id="KW-1133">Transmembrane helix</keyword>
<evidence type="ECO:0000256" key="1">
    <source>
        <dbReference type="SAM" id="Phobius"/>
    </source>
</evidence>